<dbReference type="EMBL" id="JAMKFB020000306">
    <property type="protein sequence ID" value="KAL0150158.1"/>
    <property type="molecule type" value="Genomic_DNA"/>
</dbReference>
<sequence length="428" mass="48822">MVSIRDTAMLQRREFKIHGGQIGDSVSDIRFSNLCKQIDEGIKEGYTESDIIRGVLRMIKPGNFKDMLITKDDELRTAKQHDHETPQQLLYRMISLKQKILFCSRQVNSDIKYDDHTVQSVFIHTVSQGIGPKHSDIRQELRPFLSDSSVSDETLLRHVIRITSDESDRQRWLGQSTHHKVVHAQFESDSGAKEMVRMGETTKDKTIQQLREQIGALTTAVDSLIRSGMPKFPNSRHEYTESQPKRHQNPTPQQHPTPFLPSAKPLYDPDTQELEVRDVKNDVIPFHGWVEITLNLLGNEDPRLAIHVPFLVSRIGLERPILGFNVVQEIIRGGENRTQTLFTLANLLSTAMEIEEDKANVLINLIQYQETSNELDLDIQVPINVGPQDVVILSGCVTHVKCRVPDNFVTPVRWCCSNLSWSVHSWTS</sequence>
<name>A0ABD0MJ06_CIRMR</name>
<dbReference type="Proteomes" id="UP001529510">
    <property type="component" value="Unassembled WGS sequence"/>
</dbReference>
<comment type="caution">
    <text evidence="2">The sequence shown here is derived from an EMBL/GenBank/DDBJ whole genome shotgun (WGS) entry which is preliminary data.</text>
</comment>
<evidence type="ECO:0000313" key="2">
    <source>
        <dbReference type="EMBL" id="KAL0150158.1"/>
    </source>
</evidence>
<proteinExistence type="predicted"/>
<feature type="compositionally biased region" description="Basic and acidic residues" evidence="1">
    <location>
        <begin position="235"/>
        <end position="244"/>
    </location>
</feature>
<protein>
    <submittedName>
        <fullName evidence="2">Uncharacterized protein</fullName>
    </submittedName>
</protein>
<reference evidence="2 3" key="1">
    <citation type="submission" date="2024-05" db="EMBL/GenBank/DDBJ databases">
        <title>Genome sequencing and assembly of Indian major carp, Cirrhinus mrigala (Hamilton, 1822).</title>
        <authorList>
            <person name="Mohindra V."/>
            <person name="Chowdhury L.M."/>
            <person name="Lal K."/>
            <person name="Jena J.K."/>
        </authorList>
    </citation>
    <scope>NUCLEOTIDE SEQUENCE [LARGE SCALE GENOMIC DNA]</scope>
    <source>
        <strain evidence="2">CM1030</strain>
        <tissue evidence="2">Blood</tissue>
    </source>
</reference>
<evidence type="ECO:0000313" key="3">
    <source>
        <dbReference type="Proteomes" id="UP001529510"/>
    </source>
</evidence>
<organism evidence="2 3">
    <name type="scientific">Cirrhinus mrigala</name>
    <name type="common">Mrigala</name>
    <dbReference type="NCBI Taxonomy" id="683832"/>
    <lineage>
        <taxon>Eukaryota</taxon>
        <taxon>Metazoa</taxon>
        <taxon>Chordata</taxon>
        <taxon>Craniata</taxon>
        <taxon>Vertebrata</taxon>
        <taxon>Euteleostomi</taxon>
        <taxon>Actinopterygii</taxon>
        <taxon>Neopterygii</taxon>
        <taxon>Teleostei</taxon>
        <taxon>Ostariophysi</taxon>
        <taxon>Cypriniformes</taxon>
        <taxon>Cyprinidae</taxon>
        <taxon>Labeoninae</taxon>
        <taxon>Labeonini</taxon>
        <taxon>Cirrhinus</taxon>
    </lineage>
</organism>
<gene>
    <name evidence="2" type="ORF">M9458_054585</name>
</gene>
<keyword evidence="3" id="KW-1185">Reference proteome</keyword>
<dbReference type="AlphaFoldDB" id="A0ABD0MJ06"/>
<evidence type="ECO:0000256" key="1">
    <source>
        <dbReference type="SAM" id="MobiDB-lite"/>
    </source>
</evidence>
<feature type="region of interest" description="Disordered" evidence="1">
    <location>
        <begin position="227"/>
        <end position="259"/>
    </location>
</feature>
<accession>A0ABD0MJ06</accession>